<evidence type="ECO:0000313" key="4">
    <source>
        <dbReference type="Proteomes" id="UP000807716"/>
    </source>
</evidence>
<feature type="region of interest" description="Disordered" evidence="1">
    <location>
        <begin position="54"/>
        <end position="99"/>
    </location>
</feature>
<proteinExistence type="predicted"/>
<dbReference type="EMBL" id="JAAAJB010000121">
    <property type="protein sequence ID" value="KAG0265189.1"/>
    <property type="molecule type" value="Genomic_DNA"/>
</dbReference>
<gene>
    <name evidence="3" type="ORF">DFQ27_000785</name>
</gene>
<keyword evidence="2" id="KW-0812">Transmembrane</keyword>
<feature type="transmembrane region" description="Helical" evidence="2">
    <location>
        <begin position="158"/>
        <end position="175"/>
    </location>
</feature>
<keyword evidence="4" id="KW-1185">Reference proteome</keyword>
<evidence type="ECO:0000256" key="1">
    <source>
        <dbReference type="SAM" id="MobiDB-lite"/>
    </source>
</evidence>
<feature type="transmembrane region" description="Helical" evidence="2">
    <location>
        <begin position="300"/>
        <end position="322"/>
    </location>
</feature>
<comment type="caution">
    <text evidence="3">The sequence shown here is derived from an EMBL/GenBank/DDBJ whole genome shotgun (WGS) entry which is preliminary data.</text>
</comment>
<keyword evidence="2" id="KW-0472">Membrane</keyword>
<feature type="transmembrane region" description="Helical" evidence="2">
    <location>
        <begin position="187"/>
        <end position="206"/>
    </location>
</feature>
<sequence>MDDNIDLSDQRPPKVTAGTSEVSNRAGSFLNNPFTWLTRTYAKARRQEHLHYHTHGGHHSHHHHHHHHHHAGHSCKNLHLKQQQQQQQQQQQVQPYRPQHRYPTRARALQLAENVLTGSACTCCVPSKQLSLKEQLFTRATVVTLEPKYSTVNWAAEFYCTITSPFFALPLSLYFDAGFRWSAPDAHFIHFTIWLSVLTAITSSTYHATLFKLFSSLDACLATIMFYLNTIHLMRSMPEPYQKMTRETMVVPDPLADWLGWEWMPYVLSAVLASLFVLSWQKTAKLSMLLMIPMIPATIWGFVAHESWIGLVCGVVGLTMFAADRFHFFCGHSWWHLAGGISLYCGIRAAAVASGTL</sequence>
<organism evidence="3 4">
    <name type="scientific">Actinomortierella ambigua</name>
    <dbReference type="NCBI Taxonomy" id="1343610"/>
    <lineage>
        <taxon>Eukaryota</taxon>
        <taxon>Fungi</taxon>
        <taxon>Fungi incertae sedis</taxon>
        <taxon>Mucoromycota</taxon>
        <taxon>Mortierellomycotina</taxon>
        <taxon>Mortierellomycetes</taxon>
        <taxon>Mortierellales</taxon>
        <taxon>Mortierellaceae</taxon>
        <taxon>Actinomortierella</taxon>
    </lineage>
</organism>
<feature type="region of interest" description="Disordered" evidence="1">
    <location>
        <begin position="1"/>
        <end position="25"/>
    </location>
</feature>
<keyword evidence="2" id="KW-1133">Transmembrane helix</keyword>
<evidence type="ECO:0000256" key="2">
    <source>
        <dbReference type="SAM" id="Phobius"/>
    </source>
</evidence>
<dbReference type="OrthoDB" id="2131449at2759"/>
<evidence type="ECO:0000313" key="3">
    <source>
        <dbReference type="EMBL" id="KAG0265189.1"/>
    </source>
</evidence>
<accession>A0A9P6QD40</accession>
<reference evidence="3" key="1">
    <citation type="journal article" date="2020" name="Fungal Divers.">
        <title>Resolving the Mortierellaceae phylogeny through synthesis of multi-gene phylogenetics and phylogenomics.</title>
        <authorList>
            <person name="Vandepol N."/>
            <person name="Liber J."/>
            <person name="Desiro A."/>
            <person name="Na H."/>
            <person name="Kennedy M."/>
            <person name="Barry K."/>
            <person name="Grigoriev I.V."/>
            <person name="Miller A.N."/>
            <person name="O'Donnell K."/>
            <person name="Stajich J.E."/>
            <person name="Bonito G."/>
        </authorList>
    </citation>
    <scope>NUCLEOTIDE SEQUENCE</scope>
    <source>
        <strain evidence="3">BC1065</strain>
    </source>
</reference>
<feature type="compositionally biased region" description="Basic residues" evidence="1">
    <location>
        <begin position="54"/>
        <end position="79"/>
    </location>
</feature>
<name>A0A9P6QD40_9FUNG</name>
<feature type="transmembrane region" description="Helical" evidence="2">
    <location>
        <begin position="263"/>
        <end position="280"/>
    </location>
</feature>
<feature type="transmembrane region" description="Helical" evidence="2">
    <location>
        <begin position="213"/>
        <end position="234"/>
    </location>
</feature>
<protein>
    <submittedName>
        <fullName evidence="3">Uncharacterized protein</fullName>
    </submittedName>
</protein>
<dbReference type="AlphaFoldDB" id="A0A9P6QD40"/>
<feature type="transmembrane region" description="Helical" evidence="2">
    <location>
        <begin position="334"/>
        <end position="353"/>
    </location>
</feature>
<dbReference type="Proteomes" id="UP000807716">
    <property type="component" value="Unassembled WGS sequence"/>
</dbReference>
<feature type="compositionally biased region" description="Low complexity" evidence="1">
    <location>
        <begin position="82"/>
        <end position="94"/>
    </location>
</feature>